<dbReference type="PIRSF" id="PIRSF006488">
    <property type="entry name" value="Exonuc_VII_S"/>
    <property type="match status" value="1"/>
</dbReference>
<evidence type="ECO:0000256" key="5">
    <source>
        <dbReference type="ARBA" id="ARBA00022839"/>
    </source>
</evidence>
<evidence type="ECO:0000313" key="8">
    <source>
        <dbReference type="Proteomes" id="UP001398420"/>
    </source>
</evidence>
<reference evidence="7 8" key="1">
    <citation type="submission" date="2024-04" db="EMBL/GenBank/DDBJ databases">
        <authorList>
            <person name="Wu Y.S."/>
            <person name="Zhang L."/>
        </authorList>
    </citation>
    <scope>NUCLEOTIDE SEQUENCE [LARGE SCALE GENOMIC DNA]</scope>
    <source>
        <strain evidence="7 8">KG-01</strain>
    </source>
</reference>
<dbReference type="PANTHER" id="PTHR34137">
    <property type="entry name" value="EXODEOXYRIBONUCLEASE 7 SMALL SUBUNIT"/>
    <property type="match status" value="1"/>
</dbReference>
<keyword evidence="8" id="KW-1185">Reference proteome</keyword>
<dbReference type="InterPro" id="IPR037004">
    <property type="entry name" value="Exonuc_VII_ssu_sf"/>
</dbReference>
<evidence type="ECO:0000256" key="1">
    <source>
        <dbReference type="ARBA" id="ARBA00009998"/>
    </source>
</evidence>
<name>A0ABU9LM50_9BACL</name>
<keyword evidence="5 6" id="KW-0269">Exonuclease</keyword>
<comment type="subunit">
    <text evidence="6">Heterooligomer composed of large and small subunits.</text>
</comment>
<dbReference type="NCBIfam" id="TIGR01280">
    <property type="entry name" value="xseB"/>
    <property type="match status" value="1"/>
</dbReference>
<evidence type="ECO:0000256" key="2">
    <source>
        <dbReference type="ARBA" id="ARBA00022490"/>
    </source>
</evidence>
<comment type="function">
    <text evidence="6">Bidirectionally degrades single-stranded DNA into large acid-insoluble oligonucleotides, which are then degraded further into small acid-soluble oligonucleotides.</text>
</comment>
<comment type="similarity">
    <text evidence="1 6">Belongs to the XseB family.</text>
</comment>
<comment type="subcellular location">
    <subcellularLocation>
        <location evidence="6">Cytoplasm</location>
    </subcellularLocation>
</comment>
<dbReference type="Gene3D" id="1.10.287.1040">
    <property type="entry name" value="Exonuclease VII, small subunit"/>
    <property type="match status" value="1"/>
</dbReference>
<dbReference type="RefSeq" id="WP_068452980.1">
    <property type="nucleotide sequence ID" value="NZ_CP147847.1"/>
</dbReference>
<organism evidence="7 8">
    <name type="scientific">Kurthia gibsonii</name>
    <dbReference type="NCBI Taxonomy" id="33946"/>
    <lineage>
        <taxon>Bacteria</taxon>
        <taxon>Bacillati</taxon>
        <taxon>Bacillota</taxon>
        <taxon>Bacilli</taxon>
        <taxon>Bacillales</taxon>
        <taxon>Caryophanaceae</taxon>
        <taxon>Kurthia</taxon>
    </lineage>
</organism>
<proteinExistence type="inferred from homology"/>
<dbReference type="GO" id="GO:0008855">
    <property type="term" value="F:exodeoxyribonuclease VII activity"/>
    <property type="evidence" value="ECO:0007669"/>
    <property type="project" value="UniProtKB-EC"/>
</dbReference>
<gene>
    <name evidence="6" type="primary">xseB</name>
    <name evidence="7" type="ORF">AAF454_10530</name>
</gene>
<keyword evidence="4 6" id="KW-0378">Hydrolase</keyword>
<keyword evidence="3 6" id="KW-0540">Nuclease</keyword>
<evidence type="ECO:0000256" key="3">
    <source>
        <dbReference type="ARBA" id="ARBA00022722"/>
    </source>
</evidence>
<dbReference type="PANTHER" id="PTHR34137:SF1">
    <property type="entry name" value="EXODEOXYRIBONUCLEASE 7 SMALL SUBUNIT"/>
    <property type="match status" value="1"/>
</dbReference>
<dbReference type="InterPro" id="IPR003761">
    <property type="entry name" value="Exonuc_VII_S"/>
</dbReference>
<dbReference type="NCBIfam" id="NF002138">
    <property type="entry name" value="PRK00977.1-2"/>
    <property type="match status" value="1"/>
</dbReference>
<keyword evidence="2 6" id="KW-0963">Cytoplasm</keyword>
<comment type="catalytic activity">
    <reaction evidence="6">
        <text>Exonucleolytic cleavage in either 5'- to 3'- or 3'- to 5'-direction to yield nucleoside 5'-phosphates.</text>
        <dbReference type="EC" id="3.1.11.6"/>
    </reaction>
</comment>
<evidence type="ECO:0000256" key="6">
    <source>
        <dbReference type="HAMAP-Rule" id="MF_00337"/>
    </source>
</evidence>
<comment type="caution">
    <text evidence="7">The sequence shown here is derived from an EMBL/GenBank/DDBJ whole genome shotgun (WGS) entry which is preliminary data.</text>
</comment>
<dbReference type="EC" id="3.1.11.6" evidence="6"/>
<sequence length="77" mass="8828">MTKKQQSFAESIEQLEEIVRSLEKGDVPLEDAISLYQEGMKLSQSCHTQLEKAEQQLVKMMDQNGNETELNLQKEAE</sequence>
<dbReference type="HAMAP" id="MF_00337">
    <property type="entry name" value="Exonuc_7_S"/>
    <property type="match status" value="1"/>
</dbReference>
<dbReference type="SUPFAM" id="SSF116842">
    <property type="entry name" value="XseB-like"/>
    <property type="match status" value="1"/>
</dbReference>
<protein>
    <recommendedName>
        <fullName evidence="6">Exodeoxyribonuclease 7 small subunit</fullName>
        <ecNumber evidence="6">3.1.11.6</ecNumber>
    </recommendedName>
    <alternativeName>
        <fullName evidence="6">Exodeoxyribonuclease VII small subunit</fullName>
        <shortName evidence="6">Exonuclease VII small subunit</shortName>
    </alternativeName>
</protein>
<evidence type="ECO:0000256" key="4">
    <source>
        <dbReference type="ARBA" id="ARBA00022801"/>
    </source>
</evidence>
<evidence type="ECO:0000313" key="7">
    <source>
        <dbReference type="EMBL" id="MEL5988834.1"/>
    </source>
</evidence>
<dbReference type="Pfam" id="PF02609">
    <property type="entry name" value="Exonuc_VII_S"/>
    <property type="match status" value="1"/>
</dbReference>
<dbReference type="Proteomes" id="UP001398420">
    <property type="component" value="Unassembled WGS sequence"/>
</dbReference>
<dbReference type="EMBL" id="JBCEWA010000007">
    <property type="protein sequence ID" value="MEL5988834.1"/>
    <property type="molecule type" value="Genomic_DNA"/>
</dbReference>
<accession>A0ABU9LM50</accession>